<name>A0A2I8F185_9BURK</name>
<dbReference type="KEGG" id="pter:C2L65_38285"/>
<dbReference type="EMBL" id="CP026113">
    <property type="protein sequence ID" value="AUT65392.1"/>
    <property type="molecule type" value="Genomic_DNA"/>
</dbReference>
<organism evidence="1 2">
    <name type="scientific">Paraburkholderia terrae</name>
    <dbReference type="NCBI Taxonomy" id="311230"/>
    <lineage>
        <taxon>Bacteria</taxon>
        <taxon>Pseudomonadati</taxon>
        <taxon>Pseudomonadota</taxon>
        <taxon>Betaproteobacteria</taxon>
        <taxon>Burkholderiales</taxon>
        <taxon>Burkholderiaceae</taxon>
        <taxon>Paraburkholderia</taxon>
    </lineage>
</organism>
<dbReference type="OrthoDB" id="9115117at2"/>
<reference evidence="1 2" key="1">
    <citation type="submission" date="2018-01" db="EMBL/GenBank/DDBJ databases">
        <title>Species boundaries and ecological features among Paraburkholderia terrae DSMZ17804T, P. hospita DSMZ17164T and P. caribensis DSMZ13236T.</title>
        <authorList>
            <person name="Pratama A.A."/>
        </authorList>
    </citation>
    <scope>NUCLEOTIDE SEQUENCE [LARGE SCALE GENOMIC DNA]</scope>
    <source>
        <strain evidence="1 2">DSM 17804</strain>
    </source>
</reference>
<proteinExistence type="predicted"/>
<dbReference type="Proteomes" id="UP000243502">
    <property type="component" value="Chromosome 3"/>
</dbReference>
<accession>A0A2I8F185</accession>
<protein>
    <submittedName>
        <fullName evidence="1">Uncharacterized protein</fullName>
    </submittedName>
</protein>
<gene>
    <name evidence="1" type="ORF">C2L65_38285</name>
</gene>
<evidence type="ECO:0000313" key="1">
    <source>
        <dbReference type="EMBL" id="AUT65392.1"/>
    </source>
</evidence>
<dbReference type="AlphaFoldDB" id="A0A2I8F185"/>
<evidence type="ECO:0000313" key="2">
    <source>
        <dbReference type="Proteomes" id="UP000243502"/>
    </source>
</evidence>
<sequence length="327" mass="36422">MQWNTLDVPLENGWQCTLHAAWQYRRLLRELRTSPSLGGRDSWMHDGSSSFRIDAGGEAEEEARKQRERDKRDFDLYFRPRSDLRTATGNRELDVVRSFLRDLLNVAHWNLPIDNNGIERALREAVVSGRLVPVINREWRALPRVTRPDYAPERWPSSGSGFSNGGGFGQGKWAAFENAGPGPLVLNGEPVLRGPYDPATREAQLKAAWAEMAALTAGICSKNSDAEGMPVLANNAADHFAVDEEGSDGSTRFSEAQSFKLDVLPESDNVLTMAGRGVSEVQEAECFAEYEARLEQCKLYAAMTGDPYTYISCKANAFVIYNQCRGH</sequence>